<proteinExistence type="predicted"/>
<organism evidence="2 3">
    <name type="scientific">Tissierella simiarum</name>
    <dbReference type="NCBI Taxonomy" id="2841534"/>
    <lineage>
        <taxon>Bacteria</taxon>
        <taxon>Bacillati</taxon>
        <taxon>Bacillota</taxon>
        <taxon>Tissierellia</taxon>
        <taxon>Tissierellales</taxon>
        <taxon>Tissierellaceae</taxon>
        <taxon>Tissierella</taxon>
    </lineage>
</organism>
<protein>
    <submittedName>
        <fullName evidence="2">ATP-binding protein</fullName>
    </submittedName>
</protein>
<gene>
    <name evidence="2" type="ORF">KQI42_11000</name>
</gene>
<keyword evidence="3" id="KW-1185">Reference proteome</keyword>
<comment type="caution">
    <text evidence="2">The sequence shown here is derived from an EMBL/GenBank/DDBJ whole genome shotgun (WGS) entry which is preliminary data.</text>
</comment>
<evidence type="ECO:0000313" key="3">
    <source>
        <dbReference type="Proteomes" id="UP000749471"/>
    </source>
</evidence>
<dbReference type="RefSeq" id="WP_216519741.1">
    <property type="nucleotide sequence ID" value="NZ_JAHLPM010000009.1"/>
</dbReference>
<reference evidence="2 3" key="1">
    <citation type="submission" date="2021-06" db="EMBL/GenBank/DDBJ databases">
        <authorList>
            <person name="Sun Q."/>
            <person name="Li D."/>
        </authorList>
    </citation>
    <scope>NUCLEOTIDE SEQUENCE [LARGE SCALE GENOMIC DNA]</scope>
    <source>
        <strain evidence="2 3">MSJ-40</strain>
    </source>
</reference>
<evidence type="ECO:0000259" key="1">
    <source>
        <dbReference type="Pfam" id="PF01656"/>
    </source>
</evidence>
<name>A0ABS6E6I8_9FIRM</name>
<dbReference type="EMBL" id="JAHLPM010000009">
    <property type="protein sequence ID" value="MBU5438541.1"/>
    <property type="molecule type" value="Genomic_DNA"/>
</dbReference>
<keyword evidence="2" id="KW-0067">ATP-binding</keyword>
<evidence type="ECO:0000313" key="2">
    <source>
        <dbReference type="EMBL" id="MBU5438541.1"/>
    </source>
</evidence>
<dbReference type="GO" id="GO:0005524">
    <property type="term" value="F:ATP binding"/>
    <property type="evidence" value="ECO:0007669"/>
    <property type="project" value="UniProtKB-KW"/>
</dbReference>
<dbReference type="Pfam" id="PF01656">
    <property type="entry name" value="CbiA"/>
    <property type="match status" value="1"/>
</dbReference>
<keyword evidence="2" id="KW-0547">Nucleotide-binding</keyword>
<feature type="domain" description="CobQ/CobB/MinD/ParA nucleotide binding" evidence="1">
    <location>
        <begin position="14"/>
        <end position="162"/>
    </location>
</feature>
<dbReference type="InterPro" id="IPR002586">
    <property type="entry name" value="CobQ/CobB/MinD/ParA_Nub-bd_dom"/>
</dbReference>
<dbReference type="Proteomes" id="UP000749471">
    <property type="component" value="Unassembled WGS sequence"/>
</dbReference>
<accession>A0ABS6E6I8</accession>
<sequence length="224" mass="24970">MINDKRIRIITGHYGSGKTEFSVNYAVKLASMGKKVALADLDVVNLYFRSRERAETLKELGIKVIGSSINTPAVDVPAISPEVATPLQDESYEAILDVGGDPAGARALGRYVEYFKEGNYDMFFVLNANRPETQSAVKAIEYIRKIEDVSRTKVTGIINNTHLLKSTTVEDVLKGQELALEVSNKINIPIKYISTLESVAENLPNNLEGEIFPIKLFMREEWML</sequence>